<dbReference type="OMA" id="CGKHEPE"/>
<dbReference type="PANTHER" id="PTHR32254">
    <property type="entry name" value="EXPRESSED PROTEIN"/>
    <property type="match status" value="1"/>
</dbReference>
<gene>
    <name evidence="2" type="ORF">TCM_008923</name>
</gene>
<dbReference type="AlphaFoldDB" id="A0A061E4K7"/>
<evidence type="ECO:0000313" key="3">
    <source>
        <dbReference type="Proteomes" id="UP000026915"/>
    </source>
</evidence>
<dbReference type="KEGG" id="tcc:18609052"/>
<feature type="transmembrane region" description="Helical" evidence="1">
    <location>
        <begin position="13"/>
        <end position="32"/>
    </location>
</feature>
<dbReference type="OrthoDB" id="1851883at2759"/>
<dbReference type="InParanoid" id="A0A061E4K7"/>
<dbReference type="PANTHER" id="PTHR32254:SF6">
    <property type="entry name" value="DUF1068 DOMAIN-CONTAINING PROTEIN"/>
    <property type="match status" value="1"/>
</dbReference>
<dbReference type="EMBL" id="CM001880">
    <property type="protein sequence ID" value="EOX99915.1"/>
    <property type="molecule type" value="Genomic_DNA"/>
</dbReference>
<keyword evidence="1" id="KW-0812">Transmembrane</keyword>
<dbReference type="STRING" id="3641.A0A061E4K7"/>
<keyword evidence="3" id="KW-1185">Reference proteome</keyword>
<dbReference type="Pfam" id="PF06364">
    <property type="entry name" value="DUF1068"/>
    <property type="match status" value="1"/>
</dbReference>
<dbReference type="InterPro" id="IPR010471">
    <property type="entry name" value="DUF1068"/>
</dbReference>
<reference evidence="2 3" key="1">
    <citation type="journal article" date="2013" name="Genome Biol.">
        <title>The genome sequence of the most widely cultivated cacao type and its use to identify candidate genes regulating pod color.</title>
        <authorList>
            <person name="Motamayor J.C."/>
            <person name="Mockaitis K."/>
            <person name="Schmutz J."/>
            <person name="Haiminen N."/>
            <person name="Iii D.L."/>
            <person name="Cornejo O."/>
            <person name="Findley S.D."/>
            <person name="Zheng P."/>
            <person name="Utro F."/>
            <person name="Royaert S."/>
            <person name="Saski C."/>
            <person name="Jenkins J."/>
            <person name="Podicheti R."/>
            <person name="Zhao M."/>
            <person name="Scheffler B.E."/>
            <person name="Stack J.C."/>
            <person name="Feltus F.A."/>
            <person name="Mustiga G.M."/>
            <person name="Amores F."/>
            <person name="Phillips W."/>
            <person name="Marelli J.P."/>
            <person name="May G.D."/>
            <person name="Shapiro H."/>
            <person name="Ma J."/>
            <person name="Bustamante C.D."/>
            <person name="Schnell R.J."/>
            <person name="Main D."/>
            <person name="Gilbert D."/>
            <person name="Parida L."/>
            <person name="Kuhn D.N."/>
        </authorList>
    </citation>
    <scope>NUCLEOTIDE SEQUENCE [LARGE SCALE GENOMIC DNA]</scope>
    <source>
        <strain evidence="3">cv. Matina 1-6</strain>
    </source>
</reference>
<keyword evidence="1" id="KW-1133">Transmembrane helix</keyword>
<dbReference type="eggNOG" id="KOG1823">
    <property type="taxonomic scope" value="Eukaryota"/>
</dbReference>
<protein>
    <submittedName>
        <fullName evidence="2">Uncharacterized protein</fullName>
    </submittedName>
</protein>
<dbReference type="Proteomes" id="UP000026915">
    <property type="component" value="Chromosome 2"/>
</dbReference>
<organism evidence="2 3">
    <name type="scientific">Theobroma cacao</name>
    <name type="common">Cacao</name>
    <name type="synonym">Cocoa</name>
    <dbReference type="NCBI Taxonomy" id="3641"/>
    <lineage>
        <taxon>Eukaryota</taxon>
        <taxon>Viridiplantae</taxon>
        <taxon>Streptophyta</taxon>
        <taxon>Embryophyta</taxon>
        <taxon>Tracheophyta</taxon>
        <taxon>Spermatophyta</taxon>
        <taxon>Magnoliopsida</taxon>
        <taxon>eudicotyledons</taxon>
        <taxon>Gunneridae</taxon>
        <taxon>Pentapetalae</taxon>
        <taxon>rosids</taxon>
        <taxon>malvids</taxon>
        <taxon>Malvales</taxon>
        <taxon>Malvaceae</taxon>
        <taxon>Byttnerioideae</taxon>
        <taxon>Theobroma</taxon>
    </lineage>
</organism>
<name>A0A061E4K7_THECC</name>
<dbReference type="Gramene" id="Tc02v2_t018210.1">
    <property type="protein sequence ID" value="Tc02v2_p018210.1"/>
    <property type="gene ID" value="Tc02v2_g018210"/>
</dbReference>
<evidence type="ECO:0000313" key="2">
    <source>
        <dbReference type="EMBL" id="EOX99915.1"/>
    </source>
</evidence>
<dbReference type="Gramene" id="EOX99915">
    <property type="protein sequence ID" value="EOX99915"/>
    <property type="gene ID" value="TCM_008923"/>
</dbReference>
<proteinExistence type="predicted"/>
<accession>A0A061E4K7</accession>
<dbReference type="HOGENOM" id="CLU_094454_0_1_1"/>
<keyword evidence="1" id="KW-0472">Membrane</keyword>
<sequence length="179" mass="20222">MAHSSEQRFWCQVVLRFGFAFVCVCLVGYILGPTLFWRLKEKSTAQASCPSCVCDCSLETNFLLLPGLVNSTYSDCGKNDPDVNEELEKDIVALLSEEINLQKIVSNDTLKHTWALTIDTKRASSHYQKEAEKCNAGVGTCEEAREKAEAELREELKLTALWEKRAHELGWKDSERVDT</sequence>
<evidence type="ECO:0000256" key="1">
    <source>
        <dbReference type="SAM" id="Phobius"/>
    </source>
</evidence>